<protein>
    <submittedName>
        <fullName evidence="2">Uncharacterized protein</fullName>
    </submittedName>
</protein>
<feature type="signal peptide" evidence="1">
    <location>
        <begin position="1"/>
        <end position="16"/>
    </location>
</feature>
<keyword evidence="1" id="KW-0732">Signal</keyword>
<evidence type="ECO:0000313" key="3">
    <source>
        <dbReference type="Proteomes" id="UP000186922"/>
    </source>
</evidence>
<feature type="chain" id="PRO_5008897473" evidence="1">
    <location>
        <begin position="17"/>
        <end position="335"/>
    </location>
</feature>
<accession>A0A1D1UPR9</accession>
<sequence length="335" mass="35652">MLRLLVLVLVGQLSAAAVVDNAELEGRQYQAMTYPPVNAMRTTTAGYVTSPPTVAGRASPLAYALTILIPLTDVLSDGLKRFSPDQLTAAGLSVQDIQTITQIRDRQLSDFIFEIQQLRESINSFNSAFFCPSFHDFDLTTVDAWLTLFHSLATVVISVHTDVVNTLPSGDPKTLLTTILSAEIQQLNQLSSLQGKTPTANPPVIPLGLRTVASIIRNYYDDGCFITGVQIAERLPLLVTNPSGPGTRTQLPAGSVVAPDYLNPSPADQCVFLMSSNSASGAFSFRKQAVPVINKTCTVPADATGYVSIVIARVANGNDQTDANSTAAGPVVSIA</sequence>
<proteinExistence type="predicted"/>
<dbReference type="EMBL" id="BDGG01000002">
    <property type="protein sequence ID" value="GAU91441.1"/>
    <property type="molecule type" value="Genomic_DNA"/>
</dbReference>
<dbReference type="AlphaFoldDB" id="A0A1D1UPR9"/>
<evidence type="ECO:0000313" key="2">
    <source>
        <dbReference type="EMBL" id="GAU91441.1"/>
    </source>
</evidence>
<comment type="caution">
    <text evidence="2">The sequence shown here is derived from an EMBL/GenBank/DDBJ whole genome shotgun (WGS) entry which is preliminary data.</text>
</comment>
<keyword evidence="3" id="KW-1185">Reference proteome</keyword>
<reference evidence="2 3" key="1">
    <citation type="journal article" date="2016" name="Nat. Commun.">
        <title>Extremotolerant tardigrade genome and improved radiotolerance of human cultured cells by tardigrade-unique protein.</title>
        <authorList>
            <person name="Hashimoto T."/>
            <person name="Horikawa D.D."/>
            <person name="Saito Y."/>
            <person name="Kuwahara H."/>
            <person name="Kozuka-Hata H."/>
            <person name="Shin-I T."/>
            <person name="Minakuchi Y."/>
            <person name="Ohishi K."/>
            <person name="Motoyama A."/>
            <person name="Aizu T."/>
            <person name="Enomoto A."/>
            <person name="Kondo K."/>
            <person name="Tanaka S."/>
            <person name="Hara Y."/>
            <person name="Koshikawa S."/>
            <person name="Sagara H."/>
            <person name="Miura T."/>
            <person name="Yokobori S."/>
            <person name="Miyagawa K."/>
            <person name="Suzuki Y."/>
            <person name="Kubo T."/>
            <person name="Oyama M."/>
            <person name="Kohara Y."/>
            <person name="Fujiyama A."/>
            <person name="Arakawa K."/>
            <person name="Katayama T."/>
            <person name="Toyoda A."/>
            <person name="Kunieda T."/>
        </authorList>
    </citation>
    <scope>NUCLEOTIDE SEQUENCE [LARGE SCALE GENOMIC DNA]</scope>
    <source>
        <strain evidence="2 3">YOKOZUNA-1</strain>
    </source>
</reference>
<name>A0A1D1UPR9_RAMVA</name>
<dbReference type="Proteomes" id="UP000186922">
    <property type="component" value="Unassembled WGS sequence"/>
</dbReference>
<evidence type="ECO:0000256" key="1">
    <source>
        <dbReference type="SAM" id="SignalP"/>
    </source>
</evidence>
<organism evidence="2 3">
    <name type="scientific">Ramazzottius varieornatus</name>
    <name type="common">Water bear</name>
    <name type="synonym">Tardigrade</name>
    <dbReference type="NCBI Taxonomy" id="947166"/>
    <lineage>
        <taxon>Eukaryota</taxon>
        <taxon>Metazoa</taxon>
        <taxon>Ecdysozoa</taxon>
        <taxon>Tardigrada</taxon>
        <taxon>Eutardigrada</taxon>
        <taxon>Parachela</taxon>
        <taxon>Hypsibioidea</taxon>
        <taxon>Ramazzottiidae</taxon>
        <taxon>Ramazzottius</taxon>
    </lineage>
</organism>
<gene>
    <name evidence="2" type="primary">RvY_03692-1</name>
    <name evidence="2" type="synonym">RvY_03692.1</name>
    <name evidence="2" type="ORF">RvY_03692</name>
</gene>